<organism evidence="2 3">
    <name type="scientific">Molossus molossus</name>
    <name type="common">Pallas' mastiff bat</name>
    <name type="synonym">Vespertilio molossus</name>
    <dbReference type="NCBI Taxonomy" id="27622"/>
    <lineage>
        <taxon>Eukaryota</taxon>
        <taxon>Metazoa</taxon>
        <taxon>Chordata</taxon>
        <taxon>Craniata</taxon>
        <taxon>Vertebrata</taxon>
        <taxon>Euteleostomi</taxon>
        <taxon>Mammalia</taxon>
        <taxon>Eutheria</taxon>
        <taxon>Laurasiatheria</taxon>
        <taxon>Chiroptera</taxon>
        <taxon>Yangochiroptera</taxon>
        <taxon>Molossidae</taxon>
        <taxon>Molossus</taxon>
    </lineage>
</organism>
<feature type="region of interest" description="Disordered" evidence="1">
    <location>
        <begin position="32"/>
        <end position="51"/>
    </location>
</feature>
<name>A0A7J8E3A1_MOLMO</name>
<comment type="caution">
    <text evidence="2">The sequence shown here is derived from an EMBL/GenBank/DDBJ whole genome shotgun (WGS) entry which is preliminary data.</text>
</comment>
<dbReference type="InParanoid" id="A0A7J8E3A1"/>
<dbReference type="EMBL" id="JACASF010000015">
    <property type="protein sequence ID" value="KAF6429746.1"/>
    <property type="molecule type" value="Genomic_DNA"/>
</dbReference>
<dbReference type="AlphaFoldDB" id="A0A7J8E3A1"/>
<dbReference type="SUPFAM" id="SSF48366">
    <property type="entry name" value="Ras GEF"/>
    <property type="match status" value="1"/>
</dbReference>
<evidence type="ECO:0000313" key="2">
    <source>
        <dbReference type="EMBL" id="KAF6429746.1"/>
    </source>
</evidence>
<gene>
    <name evidence="2" type="ORF">HJG59_009063</name>
</gene>
<feature type="region of interest" description="Disordered" evidence="1">
    <location>
        <begin position="337"/>
        <end position="360"/>
    </location>
</feature>
<keyword evidence="3" id="KW-1185">Reference proteome</keyword>
<evidence type="ECO:0000313" key="3">
    <source>
        <dbReference type="Proteomes" id="UP000550707"/>
    </source>
</evidence>
<protein>
    <submittedName>
        <fullName evidence="2">Uncharacterized protein</fullName>
    </submittedName>
</protein>
<feature type="compositionally biased region" description="Polar residues" evidence="1">
    <location>
        <begin position="36"/>
        <end position="45"/>
    </location>
</feature>
<dbReference type="InterPro" id="IPR023578">
    <property type="entry name" value="Ras_GEF_dom_sf"/>
</dbReference>
<dbReference type="Gene3D" id="1.20.870.10">
    <property type="entry name" value="Son of sevenless (SoS) protein Chain: S domain 1"/>
    <property type="match status" value="1"/>
</dbReference>
<reference evidence="2 3" key="1">
    <citation type="journal article" date="2020" name="Nature">
        <title>Six reference-quality genomes reveal evolution of bat adaptations.</title>
        <authorList>
            <person name="Jebb D."/>
            <person name="Huang Z."/>
            <person name="Pippel M."/>
            <person name="Hughes G.M."/>
            <person name="Lavrichenko K."/>
            <person name="Devanna P."/>
            <person name="Winkler S."/>
            <person name="Jermiin L.S."/>
            <person name="Skirmuntt E.C."/>
            <person name="Katzourakis A."/>
            <person name="Burkitt-Gray L."/>
            <person name="Ray D.A."/>
            <person name="Sullivan K.A.M."/>
            <person name="Roscito J.G."/>
            <person name="Kirilenko B.M."/>
            <person name="Davalos L.M."/>
            <person name="Corthals A.P."/>
            <person name="Power M.L."/>
            <person name="Jones G."/>
            <person name="Ransome R.D."/>
            <person name="Dechmann D.K.N."/>
            <person name="Locatelli A.G."/>
            <person name="Puechmaille S.J."/>
            <person name="Fedrigo O."/>
            <person name="Jarvis E.D."/>
            <person name="Hiller M."/>
            <person name="Vernes S.C."/>
            <person name="Myers E.W."/>
            <person name="Teeling E.C."/>
        </authorList>
    </citation>
    <scope>NUCLEOTIDE SEQUENCE [LARGE SCALE GENOMIC DNA]</scope>
    <source>
        <strain evidence="2">MMolMol1</strain>
        <tissue evidence="2">Muscle</tissue>
    </source>
</reference>
<evidence type="ECO:0000256" key="1">
    <source>
        <dbReference type="SAM" id="MobiDB-lite"/>
    </source>
</evidence>
<dbReference type="Proteomes" id="UP000550707">
    <property type="component" value="Unassembled WGS sequence"/>
</dbReference>
<proteinExistence type="predicted"/>
<accession>A0A7J8E3A1</accession>
<sequence length="397" mass="43966">MFHCCFPSSRGSGLKKTRSEGCFSCCRNWRRRHRPQPSSSGTRQPQRPAPETVQELADGFTYAFNRYQTGGHQARKPVQSRSESSSEDILEVLARGPNYTTYQVRVQVHQANDAGQCQSEAQGSCGGSSTVLADLLQHGGRLPQRCPSQCRRTLAVVQSRCHVSRAAGNTECVRRDCCAAELTLNLREACRMRALQEGTLEKMVVSMVPAFPRGKIPHISTFMSIHPAFSRAQLFLDQLFTRCCPPSIRSDAIQVFSTSGNMMPYNDQGDTPQDQLKKAVASVMGAWPDQVQGIGPPLRFPGCKVQQPLVQVSVLASYQVGYAHFLWVKLKHLKPTKAKPAEPEEQPAPGSAQDPARGPAPAWPGLRRYLEPLWRRLLSASRALSLAVLRVLINYPK</sequence>